<feature type="compositionally biased region" description="Basic and acidic residues" evidence="6">
    <location>
        <begin position="1264"/>
        <end position="1274"/>
    </location>
</feature>
<evidence type="ECO:0000256" key="1">
    <source>
        <dbReference type="ARBA" id="ARBA00004245"/>
    </source>
</evidence>
<evidence type="ECO:0000256" key="5">
    <source>
        <dbReference type="PROSITE-ProRule" id="PRU00103"/>
    </source>
</evidence>
<feature type="region of interest" description="Disordered" evidence="6">
    <location>
        <begin position="1150"/>
        <end position="1223"/>
    </location>
</feature>
<evidence type="ECO:0000256" key="6">
    <source>
        <dbReference type="SAM" id="MobiDB-lite"/>
    </source>
</evidence>
<feature type="compositionally biased region" description="Polar residues" evidence="6">
    <location>
        <begin position="580"/>
        <end position="612"/>
    </location>
</feature>
<evidence type="ECO:0000313" key="9">
    <source>
        <dbReference type="RefSeq" id="XP_034257104.1"/>
    </source>
</evidence>
<proteinExistence type="predicted"/>
<feature type="repeat" description="HEAT" evidence="5">
    <location>
        <begin position="170"/>
        <end position="208"/>
    </location>
</feature>
<dbReference type="OrthoDB" id="46159at2759"/>
<dbReference type="Gene3D" id="1.25.10.10">
    <property type="entry name" value="Leucine-rich Repeat Variant"/>
    <property type="match status" value="4"/>
</dbReference>
<feature type="domain" description="TOG" evidence="7">
    <location>
        <begin position="1346"/>
        <end position="1588"/>
    </location>
</feature>
<dbReference type="FunCoup" id="A0A6P9AI89">
    <property type="interactions" value="1189"/>
</dbReference>
<dbReference type="PANTHER" id="PTHR21567">
    <property type="entry name" value="CLASP"/>
    <property type="match status" value="1"/>
</dbReference>
<accession>A0A6P9AI89</accession>
<gene>
    <name evidence="9" type="primary">LOC117654527</name>
</gene>
<dbReference type="InterPro" id="IPR011989">
    <property type="entry name" value="ARM-like"/>
</dbReference>
<feature type="compositionally biased region" description="Polar residues" evidence="6">
    <location>
        <begin position="769"/>
        <end position="785"/>
    </location>
</feature>
<evidence type="ECO:0000256" key="4">
    <source>
        <dbReference type="ARBA" id="ARBA00023212"/>
    </source>
</evidence>
<dbReference type="GO" id="GO:0008017">
    <property type="term" value="F:microtubule binding"/>
    <property type="evidence" value="ECO:0007669"/>
    <property type="project" value="TreeGrafter"/>
</dbReference>
<feature type="compositionally biased region" description="Low complexity" evidence="6">
    <location>
        <begin position="643"/>
        <end position="660"/>
    </location>
</feature>
<dbReference type="Proteomes" id="UP000515158">
    <property type="component" value="Unplaced"/>
</dbReference>
<dbReference type="Pfam" id="PF12348">
    <property type="entry name" value="CLASP_N"/>
    <property type="match status" value="2"/>
</dbReference>
<dbReference type="GO" id="GO:0000776">
    <property type="term" value="C:kinetochore"/>
    <property type="evidence" value="ECO:0007669"/>
    <property type="project" value="TreeGrafter"/>
</dbReference>
<feature type="region of interest" description="Disordered" evidence="6">
    <location>
        <begin position="677"/>
        <end position="821"/>
    </location>
</feature>
<protein>
    <submittedName>
        <fullName evidence="9">CLIP-associating protein 1-A isoform X1</fullName>
    </submittedName>
</protein>
<feature type="repeat" description="HEAT" evidence="5">
    <location>
        <begin position="1525"/>
        <end position="1563"/>
    </location>
</feature>
<dbReference type="GO" id="GO:0045180">
    <property type="term" value="C:basal cortex"/>
    <property type="evidence" value="ECO:0007669"/>
    <property type="project" value="TreeGrafter"/>
</dbReference>
<feature type="region of interest" description="Disordered" evidence="6">
    <location>
        <begin position="560"/>
        <end position="660"/>
    </location>
</feature>
<feature type="domain" description="TOG" evidence="7">
    <location>
        <begin position="333"/>
        <end position="566"/>
    </location>
</feature>
<dbReference type="GO" id="GO:0005815">
    <property type="term" value="C:microtubule organizing center"/>
    <property type="evidence" value="ECO:0007669"/>
    <property type="project" value="TreeGrafter"/>
</dbReference>
<keyword evidence="2" id="KW-0963">Cytoplasm</keyword>
<dbReference type="GO" id="GO:0072686">
    <property type="term" value="C:mitotic spindle"/>
    <property type="evidence" value="ECO:0007669"/>
    <property type="project" value="TreeGrafter"/>
</dbReference>
<evidence type="ECO:0000256" key="2">
    <source>
        <dbReference type="ARBA" id="ARBA00022490"/>
    </source>
</evidence>
<evidence type="ECO:0000256" key="3">
    <source>
        <dbReference type="ARBA" id="ARBA00022737"/>
    </source>
</evidence>
<organism evidence="9">
    <name type="scientific">Thrips palmi</name>
    <name type="common">Melon thrips</name>
    <dbReference type="NCBI Taxonomy" id="161013"/>
    <lineage>
        <taxon>Eukaryota</taxon>
        <taxon>Metazoa</taxon>
        <taxon>Ecdysozoa</taxon>
        <taxon>Arthropoda</taxon>
        <taxon>Hexapoda</taxon>
        <taxon>Insecta</taxon>
        <taxon>Pterygota</taxon>
        <taxon>Neoptera</taxon>
        <taxon>Paraneoptera</taxon>
        <taxon>Thysanoptera</taxon>
        <taxon>Terebrantia</taxon>
        <taxon>Thripoidea</taxon>
        <taxon>Thripidae</taxon>
        <taxon>Thrips</taxon>
    </lineage>
</organism>
<evidence type="ECO:0000259" key="7">
    <source>
        <dbReference type="SMART" id="SM01349"/>
    </source>
</evidence>
<feature type="compositionally biased region" description="Polar residues" evidence="6">
    <location>
        <begin position="1275"/>
        <end position="1284"/>
    </location>
</feature>
<feature type="compositionally biased region" description="Polar residues" evidence="6">
    <location>
        <begin position="1190"/>
        <end position="1208"/>
    </location>
</feature>
<dbReference type="GO" id="GO:1902903">
    <property type="term" value="P:regulation of supramolecular fiber organization"/>
    <property type="evidence" value="ECO:0007669"/>
    <property type="project" value="UniProtKB-ARBA"/>
</dbReference>
<feature type="domain" description="TOG" evidence="7">
    <location>
        <begin position="907"/>
        <end position="1164"/>
    </location>
</feature>
<sequence length="1601" mass="176123">MARQPPPPRDLDGFQPLLSTADTKRKLQIGNDLITYLGDPSNHIDCLDIGLFIDGLIPWMHSNNFKVCQNGLDAMTYLVDRMGGDFRPYLQTVLPPIIDRLGDSKDMVRSKAQLLLMKILERDVVSAQQLFDKLTPAFAHKNGRIREEVLTTLVTTINEHGIQSLLVSRLIPAIVKSLSDPMATVRDAAFNALVDIYRHVGERLRQDLNKKHPVPPSKLPALMSRFDEVREEGGLLPSALSGDAMRDEDEVDRAVKMSAKKVTGAPPIAVKRNLLTAAKPAPASVPGIPLSSTSLKRVSSLKRTPSAAGQAGAMDEEQFMRLFEDCPQVQLFSARELEDHLNQIRETIADQTKDWSKRVDALKKIRSLLVAGAANFEELYVHLRLLEHPFQASIKDLRSLVVREACISVAYLSHQLKQKMDHFAEQVLPNLIHLIQNSAKVVASAGVVTIRFILQYTHAPRLVPIIVSNISNKSRDIRRACCEFLDQLLHTWSRYSLEKHIPLLQEAIKKGISDADAEARLTSRKAYWGFKDHFPEQADALLNTLDSSYKRALFGELSLSNSSSNSSLHHQASLPPSRYGQISTPTSRSRPIGSAQGSTENLYQQHSQTLYRHSSIRGHRSGIPVPKPQSAGPKSIDADGLRRGMVSPSPSSMMRSNSAIDAAAAQRAKVRAQYAALSRQKVGSGTSLHDEDARARKSPMVTSPERTSRTRTRVAGVSQSQPTSRSGSPSSRLSYVTYGYNRGEGDATDGSPSYLGTLGRPRRLASGIPRSTQGSRDASRETSPNRFGALGGHLYDRSFGSKLRGRHGMSPSDRPPISTGRPVMAQKILQQSREAESALADALVSRGHSIESPEYTRGSPRKSYRSFDDHSDESETSSVCSERSFESFRRPSDSYSWSGSQQRLYRDVWEPSPKDIAAIIDNCASTLWSDRKEGLLGLQAYFQAGNILSASELRCVTDIFTKMFMDSHTKVFSLFLDTLHELIVSHHADLNDWLYVLLTRLLNKSGADLLVSQQTKINKVVEVVRDMFPLELQLSALMRFLTDPAQTPNLKVKVATLRYLTQLAAMMDPGGLAAAASNPSPGGGSDQFANALAKIISWTQTELSMLGGKGGDIRKAAQQALITLFNLNTPLVTMKLASLPKDYQEAAHSLVQSDLRRSSSGGGSDGQSHSNGVSSTLSSPPSSAVSTPPQLQSPRTPTPTGARSSPLRTLNLHYGGHHASNIPQHHLHHLDDENLNPEEVHRSLRRTTAEIQSYSFEPLNSGKILDRERDRDTTSQDSGISQMSVGPGDKMEALEERMEDLNLSTNSGRASSLPSPTHKYNGLLDKNISVDSNDSENGFISKGEDAYQEDKEAIQKIVQTLRAEEEAPDAPASERVDALKRLESLVKDGSTQAIMDNFKSLLRVLMHQIFKPERNVRCLVLSVLTEMVKKPSLVPCFSMFVELLVLKVLQSHGDVKEVSRDEVLRASETCASAMAEHLPSDVIVHVLIPLIVTGEFPVNQSSIKMLTKLVDHHGATSIEPRLSDLMPGIMKAYENEVSSVRKAAVFCMVALHVALGEDVLAPYLEKLTGPKLKLLDLYIKRAAQKGCTGASLPTSPKNVPM</sequence>
<dbReference type="InterPro" id="IPR034085">
    <property type="entry name" value="TOG"/>
</dbReference>
<comment type="subcellular location">
    <subcellularLocation>
        <location evidence="1">Cytoplasm</location>
        <location evidence="1">Cytoskeleton</location>
    </subcellularLocation>
</comment>
<name>A0A6P9AI89_THRPL</name>
<dbReference type="InterPro" id="IPR016024">
    <property type="entry name" value="ARM-type_fold"/>
</dbReference>
<dbReference type="GeneID" id="117654527"/>
<keyword evidence="3" id="KW-0677">Repeat</keyword>
<dbReference type="KEGG" id="tpal:117654527"/>
<evidence type="ECO:0000313" key="8">
    <source>
        <dbReference type="Proteomes" id="UP000515158"/>
    </source>
</evidence>
<feature type="region of interest" description="Disordered" evidence="6">
    <location>
        <begin position="850"/>
        <end position="883"/>
    </location>
</feature>
<dbReference type="SMART" id="SM01349">
    <property type="entry name" value="TOG"/>
    <property type="match status" value="4"/>
</dbReference>
<feature type="region of interest" description="Disordered" evidence="6">
    <location>
        <begin position="1249"/>
        <end position="1288"/>
    </location>
</feature>
<dbReference type="GO" id="GO:0031110">
    <property type="term" value="P:regulation of microtubule polymerization or depolymerization"/>
    <property type="evidence" value="ECO:0007669"/>
    <property type="project" value="UniProtKB-ARBA"/>
</dbReference>
<dbReference type="GO" id="GO:0005881">
    <property type="term" value="C:cytoplasmic microtubule"/>
    <property type="evidence" value="ECO:0007669"/>
    <property type="project" value="TreeGrafter"/>
</dbReference>
<feature type="compositionally biased region" description="Low complexity" evidence="6">
    <location>
        <begin position="718"/>
        <end position="734"/>
    </location>
</feature>
<dbReference type="GO" id="GO:0040001">
    <property type="term" value="P:establishment of mitotic spindle localization"/>
    <property type="evidence" value="ECO:0007669"/>
    <property type="project" value="TreeGrafter"/>
</dbReference>
<dbReference type="SUPFAM" id="SSF48371">
    <property type="entry name" value="ARM repeat"/>
    <property type="match status" value="2"/>
</dbReference>
<dbReference type="InParanoid" id="A0A6P9AI89"/>
<dbReference type="InterPro" id="IPR021133">
    <property type="entry name" value="HEAT_type_2"/>
</dbReference>
<dbReference type="PANTHER" id="PTHR21567:SF9">
    <property type="entry name" value="CLIP-ASSOCIATING PROTEIN"/>
    <property type="match status" value="1"/>
</dbReference>
<dbReference type="PROSITE" id="PS50077">
    <property type="entry name" value="HEAT_REPEAT"/>
    <property type="match status" value="2"/>
</dbReference>
<dbReference type="CTD" id="43901"/>
<keyword evidence="4" id="KW-0206">Cytoskeleton</keyword>
<feature type="compositionally biased region" description="Low complexity" evidence="6">
    <location>
        <begin position="1166"/>
        <end position="1189"/>
    </location>
</feature>
<dbReference type="RefSeq" id="XP_034257104.1">
    <property type="nucleotide sequence ID" value="XM_034401213.1"/>
</dbReference>
<reference evidence="9" key="1">
    <citation type="submission" date="2025-08" db="UniProtKB">
        <authorList>
            <consortium name="RefSeq"/>
        </authorList>
    </citation>
    <scope>IDENTIFICATION</scope>
    <source>
        <tissue evidence="9">Total insect</tissue>
    </source>
</reference>
<dbReference type="InterPro" id="IPR024395">
    <property type="entry name" value="CLASP_N_dom"/>
</dbReference>
<dbReference type="GO" id="GO:0090307">
    <property type="term" value="P:mitotic spindle assembly"/>
    <property type="evidence" value="ECO:0007669"/>
    <property type="project" value="TreeGrafter"/>
</dbReference>
<dbReference type="GO" id="GO:0005876">
    <property type="term" value="C:spindle microtubule"/>
    <property type="evidence" value="ECO:0007669"/>
    <property type="project" value="TreeGrafter"/>
</dbReference>
<feature type="domain" description="TOG" evidence="7">
    <location>
        <begin position="4"/>
        <end position="235"/>
    </location>
</feature>
<keyword evidence="8" id="KW-1185">Reference proteome</keyword>